<sequence>MLADKARIGHTDQIRELLRKYGADRLSAVDPKHYEALLRDVEGLDDGR</sequence>
<dbReference type="HOGENOM" id="CLU_3148349_0_0_9"/>
<reference evidence="1 2" key="1">
    <citation type="journal article" date="2011" name="J. Bacteriol.">
        <title>Complete genome sequence of Acidaminococcus intestini RYC-MR95, a Gram-negative bacterium from the phylum Firmicutes.</title>
        <authorList>
            <person name="D'Auria G."/>
            <person name="Galan J.C."/>
            <person name="Rodriguez-Alcayna M."/>
            <person name="Moya A."/>
            <person name="Baquero F."/>
            <person name="Latorre A."/>
        </authorList>
    </citation>
    <scope>NUCLEOTIDE SEQUENCE [LARGE SCALE GENOMIC DNA]</scope>
    <source>
        <strain evidence="1 2">RyC-MR95</strain>
    </source>
</reference>
<name>G4Q4J6_ACIIR</name>
<keyword evidence="2" id="KW-1185">Reference proteome</keyword>
<dbReference type="InParanoid" id="G4Q4J6"/>
<gene>
    <name evidence="1" type="ordered locus">Acin_0673</name>
</gene>
<evidence type="ECO:0000313" key="2">
    <source>
        <dbReference type="Proteomes" id="UP000007093"/>
    </source>
</evidence>
<proteinExistence type="predicted"/>
<dbReference type="EMBL" id="CP003058">
    <property type="protein sequence ID" value="AEQ21909.1"/>
    <property type="molecule type" value="Genomic_DNA"/>
</dbReference>
<protein>
    <submittedName>
        <fullName evidence="1">Uncharacterized protein</fullName>
    </submittedName>
</protein>
<dbReference type="Proteomes" id="UP000007093">
    <property type="component" value="Chromosome"/>
</dbReference>
<dbReference type="KEGG" id="ain:Acin_0673"/>
<dbReference type="PATRIC" id="fig|568816.4.peg.653"/>
<dbReference type="AlphaFoldDB" id="G4Q4J6"/>
<accession>G4Q4J6</accession>
<evidence type="ECO:0000313" key="1">
    <source>
        <dbReference type="EMBL" id="AEQ21909.1"/>
    </source>
</evidence>
<dbReference type="STRING" id="568816.Acin_0673"/>
<organism evidence="1 2">
    <name type="scientific">Acidaminococcus intestini (strain RyC-MR95)</name>
    <dbReference type="NCBI Taxonomy" id="568816"/>
    <lineage>
        <taxon>Bacteria</taxon>
        <taxon>Bacillati</taxon>
        <taxon>Bacillota</taxon>
        <taxon>Negativicutes</taxon>
        <taxon>Acidaminococcales</taxon>
        <taxon>Acidaminococcaceae</taxon>
        <taxon>Acidaminococcus</taxon>
    </lineage>
</organism>